<dbReference type="GO" id="GO:0003723">
    <property type="term" value="F:RNA binding"/>
    <property type="evidence" value="ECO:0007669"/>
    <property type="project" value="InterPro"/>
</dbReference>
<dbReference type="SUPFAM" id="SSF55781">
    <property type="entry name" value="GAF domain-like"/>
    <property type="match status" value="1"/>
</dbReference>
<dbReference type="SMART" id="SM00065">
    <property type="entry name" value="GAF"/>
    <property type="match status" value="1"/>
</dbReference>
<dbReference type="Gene3D" id="3.30.450.40">
    <property type="match status" value="1"/>
</dbReference>
<dbReference type="EMBL" id="SDPU01000028">
    <property type="protein sequence ID" value="RYU10712.1"/>
    <property type="molecule type" value="Genomic_DNA"/>
</dbReference>
<dbReference type="PIRSF" id="PIRSF036625">
    <property type="entry name" value="GAF_ANTAR"/>
    <property type="match status" value="1"/>
</dbReference>
<dbReference type="InterPro" id="IPR012074">
    <property type="entry name" value="GAF_ANTAR"/>
</dbReference>
<dbReference type="GO" id="GO:0016301">
    <property type="term" value="F:kinase activity"/>
    <property type="evidence" value="ECO:0007669"/>
    <property type="project" value="UniProtKB-KW"/>
</dbReference>
<dbReference type="RefSeq" id="WP_129988303.1">
    <property type="nucleotide sequence ID" value="NZ_SDPU01000028.1"/>
</dbReference>
<dbReference type="PROSITE" id="PS50921">
    <property type="entry name" value="ANTAR"/>
    <property type="match status" value="1"/>
</dbReference>
<name>A0A4Q5IX86_9ACTN</name>
<sequence length="261" mass="28041">MNDPRSAHRNPGTGRDALLAETFVMLADTLVTDYDVIDVLDRLVNTCLELLDVAEAGLLLIDPRGVLQLVAASSGATRMLELLQLQGQEGGPCVEAVRTGEPVTVEVLAGETRWPRFAEAAGNVGFTSVHAVPMRLRTEAIGGLNLFSKTQPPMGAADQRIARALADVATIGILQQRSVRRSSLLAEQLQGALNSRIVIEQAKGLLAESGQVDMDTAFNALRAYARTRNEKLSLVAQSLVRRTLPTTAVLDADQHSPRGRT</sequence>
<keyword evidence="7" id="KW-1185">Reference proteome</keyword>
<evidence type="ECO:0000256" key="2">
    <source>
        <dbReference type="ARBA" id="ARBA00022777"/>
    </source>
</evidence>
<dbReference type="InterPro" id="IPR029016">
    <property type="entry name" value="GAF-like_dom_sf"/>
</dbReference>
<keyword evidence="3" id="KW-0805">Transcription regulation</keyword>
<dbReference type="AlphaFoldDB" id="A0A4Q5IX86"/>
<dbReference type="OrthoDB" id="3683444at2"/>
<feature type="domain" description="ANTAR" evidence="5">
    <location>
        <begin position="179"/>
        <end position="240"/>
    </location>
</feature>
<dbReference type="InterPro" id="IPR005561">
    <property type="entry name" value="ANTAR"/>
</dbReference>
<dbReference type="Pfam" id="PF13185">
    <property type="entry name" value="GAF_2"/>
    <property type="match status" value="1"/>
</dbReference>
<reference evidence="6 7" key="1">
    <citation type="submission" date="2019-01" db="EMBL/GenBank/DDBJ databases">
        <title>Nocardioides guangzhouensis sp. nov., an actinobacterium isolated from soil.</title>
        <authorList>
            <person name="Fu Y."/>
            <person name="Cai Y."/>
            <person name="Lin Z."/>
            <person name="Chen P."/>
        </authorList>
    </citation>
    <scope>NUCLEOTIDE SEQUENCE [LARGE SCALE GENOMIC DNA]</scope>
    <source>
        <strain evidence="6 7">NBRC 105384</strain>
    </source>
</reference>
<organism evidence="6 7">
    <name type="scientific">Nocardioides iriomotensis</name>
    <dbReference type="NCBI Taxonomy" id="715784"/>
    <lineage>
        <taxon>Bacteria</taxon>
        <taxon>Bacillati</taxon>
        <taxon>Actinomycetota</taxon>
        <taxon>Actinomycetes</taxon>
        <taxon>Propionibacteriales</taxon>
        <taxon>Nocardioidaceae</taxon>
        <taxon>Nocardioides</taxon>
    </lineage>
</organism>
<proteinExistence type="predicted"/>
<dbReference type="Pfam" id="PF03861">
    <property type="entry name" value="ANTAR"/>
    <property type="match status" value="1"/>
</dbReference>
<evidence type="ECO:0000313" key="7">
    <source>
        <dbReference type="Proteomes" id="UP000291189"/>
    </source>
</evidence>
<evidence type="ECO:0000256" key="1">
    <source>
        <dbReference type="ARBA" id="ARBA00022679"/>
    </source>
</evidence>
<dbReference type="InterPro" id="IPR003018">
    <property type="entry name" value="GAF"/>
</dbReference>
<gene>
    <name evidence="6" type="ORF">ETU37_15770</name>
</gene>
<dbReference type="Gene3D" id="1.10.10.10">
    <property type="entry name" value="Winged helix-like DNA-binding domain superfamily/Winged helix DNA-binding domain"/>
    <property type="match status" value="1"/>
</dbReference>
<dbReference type="SMART" id="SM01012">
    <property type="entry name" value="ANTAR"/>
    <property type="match status" value="1"/>
</dbReference>
<dbReference type="SUPFAM" id="SSF52172">
    <property type="entry name" value="CheY-like"/>
    <property type="match status" value="1"/>
</dbReference>
<evidence type="ECO:0000259" key="5">
    <source>
        <dbReference type="PROSITE" id="PS50921"/>
    </source>
</evidence>
<dbReference type="Proteomes" id="UP000291189">
    <property type="component" value="Unassembled WGS sequence"/>
</dbReference>
<protein>
    <submittedName>
        <fullName evidence="6">ANTAR domain-containing protein</fullName>
    </submittedName>
</protein>
<accession>A0A4Q5IX86</accession>
<keyword evidence="1" id="KW-0808">Transferase</keyword>
<evidence type="ECO:0000256" key="4">
    <source>
        <dbReference type="ARBA" id="ARBA00023163"/>
    </source>
</evidence>
<dbReference type="InterPro" id="IPR011006">
    <property type="entry name" value="CheY-like_superfamily"/>
</dbReference>
<evidence type="ECO:0000313" key="6">
    <source>
        <dbReference type="EMBL" id="RYU10712.1"/>
    </source>
</evidence>
<keyword evidence="2" id="KW-0418">Kinase</keyword>
<dbReference type="InterPro" id="IPR036388">
    <property type="entry name" value="WH-like_DNA-bd_sf"/>
</dbReference>
<keyword evidence="4" id="KW-0804">Transcription</keyword>
<evidence type="ECO:0000256" key="3">
    <source>
        <dbReference type="ARBA" id="ARBA00023015"/>
    </source>
</evidence>
<comment type="caution">
    <text evidence="6">The sequence shown here is derived from an EMBL/GenBank/DDBJ whole genome shotgun (WGS) entry which is preliminary data.</text>
</comment>